<gene>
    <name evidence="1" type="ORF">BDP55DRAFT_773573</name>
</gene>
<sequence>MVGCGRRHVDGCELIEESWRGVGTPNLASSLQPPRCHGTDDVGRPSHVLASPGRPAFWHAHGDVSPTNQGCIPRLHVLRSDGQRRTRQHSCWLPVERLAYQGKGQSRTSRAVPAGCRRHGRSVGHRTVAPCEWRHWLCSRVHLRQLRHGLEIREEDI</sequence>
<protein>
    <submittedName>
        <fullName evidence="1">Uncharacterized protein</fullName>
    </submittedName>
</protein>
<comment type="caution">
    <text evidence="1">The sequence shown here is derived from an EMBL/GenBank/DDBJ whole genome shotgun (WGS) entry which is preliminary data.</text>
</comment>
<accession>A0AAJ0ELX7</accession>
<evidence type="ECO:0000313" key="2">
    <source>
        <dbReference type="Proteomes" id="UP001224890"/>
    </source>
</evidence>
<keyword evidence="2" id="KW-1185">Reference proteome</keyword>
<dbReference type="EMBL" id="JAHMHR010000079">
    <property type="protein sequence ID" value="KAK1658050.1"/>
    <property type="molecule type" value="Genomic_DNA"/>
</dbReference>
<dbReference type="AlphaFoldDB" id="A0AAJ0ELX7"/>
<dbReference type="GeneID" id="85465704"/>
<proteinExistence type="predicted"/>
<reference evidence="1" key="1">
    <citation type="submission" date="2021-06" db="EMBL/GenBank/DDBJ databases">
        <title>Comparative genomics, transcriptomics and evolutionary studies reveal genomic signatures of adaptation to plant cell wall in hemibiotrophic fungi.</title>
        <authorList>
            <consortium name="DOE Joint Genome Institute"/>
            <person name="Baroncelli R."/>
            <person name="Diaz J.F."/>
            <person name="Benocci T."/>
            <person name="Peng M."/>
            <person name="Battaglia E."/>
            <person name="Haridas S."/>
            <person name="Andreopoulos W."/>
            <person name="Labutti K."/>
            <person name="Pangilinan J."/>
            <person name="Floch G.L."/>
            <person name="Makela M.R."/>
            <person name="Henrissat B."/>
            <person name="Grigoriev I.V."/>
            <person name="Crouch J.A."/>
            <person name="De Vries R.P."/>
            <person name="Sukno S.A."/>
            <person name="Thon M.R."/>
        </authorList>
    </citation>
    <scope>NUCLEOTIDE SEQUENCE</scope>
    <source>
        <strain evidence="1">CBS 193.32</strain>
    </source>
</reference>
<organism evidence="1 2">
    <name type="scientific">Colletotrichum godetiae</name>
    <dbReference type="NCBI Taxonomy" id="1209918"/>
    <lineage>
        <taxon>Eukaryota</taxon>
        <taxon>Fungi</taxon>
        <taxon>Dikarya</taxon>
        <taxon>Ascomycota</taxon>
        <taxon>Pezizomycotina</taxon>
        <taxon>Sordariomycetes</taxon>
        <taxon>Hypocreomycetidae</taxon>
        <taxon>Glomerellales</taxon>
        <taxon>Glomerellaceae</taxon>
        <taxon>Colletotrichum</taxon>
        <taxon>Colletotrichum acutatum species complex</taxon>
    </lineage>
</organism>
<evidence type="ECO:0000313" key="1">
    <source>
        <dbReference type="EMBL" id="KAK1658050.1"/>
    </source>
</evidence>
<dbReference type="RefSeq" id="XP_060422814.1">
    <property type="nucleotide sequence ID" value="XM_060581178.1"/>
</dbReference>
<name>A0AAJ0ELX7_9PEZI</name>
<dbReference type="Proteomes" id="UP001224890">
    <property type="component" value="Unassembled WGS sequence"/>
</dbReference>